<dbReference type="Proteomes" id="UP000663193">
    <property type="component" value="Chromosome 18"/>
</dbReference>
<organism evidence="1 2">
    <name type="scientific">Phaeosphaeria nodorum (strain SN15 / ATCC MYA-4574 / FGSC 10173)</name>
    <name type="common">Glume blotch fungus</name>
    <name type="synonym">Parastagonospora nodorum</name>
    <dbReference type="NCBI Taxonomy" id="321614"/>
    <lineage>
        <taxon>Eukaryota</taxon>
        <taxon>Fungi</taxon>
        <taxon>Dikarya</taxon>
        <taxon>Ascomycota</taxon>
        <taxon>Pezizomycotina</taxon>
        <taxon>Dothideomycetes</taxon>
        <taxon>Pleosporomycetidae</taxon>
        <taxon>Pleosporales</taxon>
        <taxon>Pleosporineae</taxon>
        <taxon>Phaeosphaeriaceae</taxon>
        <taxon>Parastagonospora</taxon>
    </lineage>
</organism>
<keyword evidence="2" id="KW-1185">Reference proteome</keyword>
<accession>A0A7U2FH81</accession>
<evidence type="ECO:0000313" key="2">
    <source>
        <dbReference type="Proteomes" id="UP000663193"/>
    </source>
</evidence>
<dbReference type="OrthoDB" id="3785649at2759"/>
<dbReference type="VEuPathDB" id="FungiDB:JI435_111510"/>
<reference evidence="2" key="1">
    <citation type="journal article" date="2021" name="BMC Genomics">
        <title>Chromosome-level genome assembly and manually-curated proteome of model necrotroph Parastagonospora nodorum Sn15 reveals a genome-wide trove of candidate effector homologs, and redundancy of virulence-related functions within an accessory chromosome.</title>
        <authorList>
            <person name="Bertazzoni S."/>
            <person name="Jones D.A.B."/>
            <person name="Phan H.T."/>
            <person name="Tan K.-C."/>
            <person name="Hane J.K."/>
        </authorList>
    </citation>
    <scope>NUCLEOTIDE SEQUENCE [LARGE SCALE GENOMIC DNA]</scope>
    <source>
        <strain evidence="2">SN15 / ATCC MYA-4574 / FGSC 10173)</strain>
    </source>
</reference>
<dbReference type="KEGG" id="pno:SNOG_11151"/>
<dbReference type="RefSeq" id="XP_001801400.1">
    <property type="nucleotide sequence ID" value="XM_001801348.1"/>
</dbReference>
<dbReference type="EMBL" id="CP069040">
    <property type="protein sequence ID" value="QRD05249.1"/>
    <property type="molecule type" value="Genomic_DNA"/>
</dbReference>
<evidence type="ECO:0000313" key="1">
    <source>
        <dbReference type="EMBL" id="QRD05249.1"/>
    </source>
</evidence>
<dbReference type="AlphaFoldDB" id="A0A7U2FH81"/>
<protein>
    <submittedName>
        <fullName evidence="1">Uncharacterized protein</fullName>
    </submittedName>
</protein>
<proteinExistence type="predicted"/>
<name>A0A7U2FH81_PHANO</name>
<sequence length="77" mass="8003">MTSIDTLLALSTELAKLGTELSEVGGKLTQAAATLQQEAANIAEEMSRQWGVDVSVNVGVRPGRYGGNGASEVVVKK</sequence>
<gene>
    <name evidence="1" type="ORF">JI435_111510</name>
</gene>